<dbReference type="AlphaFoldDB" id="A0AAW2YKE2"/>
<feature type="repeat" description="RCC1" evidence="3">
    <location>
        <begin position="250"/>
        <end position="307"/>
    </location>
</feature>
<dbReference type="InterPro" id="IPR058923">
    <property type="entry name" value="RCC1-like_dom"/>
</dbReference>
<evidence type="ECO:0000313" key="8">
    <source>
        <dbReference type="Proteomes" id="UP001431209"/>
    </source>
</evidence>
<dbReference type="InterPro" id="IPR000408">
    <property type="entry name" value="Reg_chr_condens"/>
</dbReference>
<dbReference type="Pfam" id="PF25390">
    <property type="entry name" value="WD40_RLD"/>
    <property type="match status" value="1"/>
</dbReference>
<dbReference type="Pfam" id="PF13540">
    <property type="entry name" value="RCC1_2"/>
    <property type="match status" value="1"/>
</dbReference>
<dbReference type="InterPro" id="IPR000742">
    <property type="entry name" value="EGF"/>
</dbReference>
<sequence>MVVHVILACILSCIVFADDCNLYSKINLYAFGYNGNGQLGVPSIPNQLSQNYSTKPLPMSMKGVESRSFKQVSLGSSHTVALTINSEIYGWGANQHGQLASPDYRNFVDPVKVERTGVFSEEFIIDIKAGVNFTVALAASGALYTWGSNSEGQLGIGSSMNRSHIPTAIFNMTFKSVACGASHVVALSSNGLLYSWGSNSASQLGLSDEDDIMDAVFEPVQVSGDADFLNSTFVSVQANGRNSIALTINGVIYMWGDNQYAQLGLAGELNFDDYNKPLVMDITGLDGLNVLRDFSLGSAFCVLVSKNQRSNMVSWGYNKEGELGIGKVSISSRRPNLVDMSNIPFFVSNYSTIRNIVAGKSHALVITFEGEIYGWGSDLWGQLAGTEWERFSKLIPTRIDFSQFVEGQYVLDIPASCVNSDHTVLLTIDRSNLCCNNVSINNPEVCSGASQGKCINWNECECQTGYSGRRCELFTCYGKLSTDPSACNYGTCEKPDKCKCITGFSGDQCESASRESIILGIAL</sequence>
<dbReference type="PRINTS" id="PR00633">
    <property type="entry name" value="RCCNDNSATION"/>
</dbReference>
<evidence type="ECO:0000259" key="5">
    <source>
        <dbReference type="PROSITE" id="PS00022"/>
    </source>
</evidence>
<accession>A0AAW2YKE2</accession>
<dbReference type="GO" id="GO:0005737">
    <property type="term" value="C:cytoplasm"/>
    <property type="evidence" value="ECO:0007669"/>
    <property type="project" value="TreeGrafter"/>
</dbReference>
<feature type="repeat" description="RCC1" evidence="3">
    <location>
        <begin position="191"/>
        <end position="249"/>
    </location>
</feature>
<evidence type="ECO:0000256" key="3">
    <source>
        <dbReference type="PROSITE-ProRule" id="PRU00235"/>
    </source>
</evidence>
<feature type="repeat" description="RCC1" evidence="3">
    <location>
        <begin position="370"/>
        <end position="429"/>
    </location>
</feature>
<dbReference type="Gene3D" id="2.10.25.10">
    <property type="entry name" value="Laminin"/>
    <property type="match status" value="1"/>
</dbReference>
<protein>
    <submittedName>
        <fullName evidence="7">Ultraviolet-B receptor UVR8</fullName>
    </submittedName>
</protein>
<keyword evidence="1" id="KW-0344">Guanine-nucleotide releasing factor</keyword>
<keyword evidence="7" id="KW-0675">Receptor</keyword>
<evidence type="ECO:0000313" key="7">
    <source>
        <dbReference type="EMBL" id="KAL0477074.1"/>
    </source>
</evidence>
<name>A0AAW2YKE2_9EUKA</name>
<keyword evidence="2" id="KW-0677">Repeat</keyword>
<keyword evidence="8" id="KW-1185">Reference proteome</keyword>
<dbReference type="PROSITE" id="PS00022">
    <property type="entry name" value="EGF_1"/>
    <property type="match status" value="2"/>
</dbReference>
<evidence type="ECO:0000259" key="6">
    <source>
        <dbReference type="PROSITE" id="PS01186"/>
    </source>
</evidence>
<dbReference type="SUPFAM" id="SSF50985">
    <property type="entry name" value="RCC1/BLIP-II"/>
    <property type="match status" value="2"/>
</dbReference>
<comment type="caution">
    <text evidence="7">The sequence shown here is derived from an EMBL/GenBank/DDBJ whole genome shotgun (WGS) entry which is preliminary data.</text>
</comment>
<feature type="repeat" description="RCC1" evidence="3">
    <location>
        <begin position="26"/>
        <end position="85"/>
    </location>
</feature>
<feature type="domain" description="EGF-like" evidence="5 6">
    <location>
        <begin position="498"/>
        <end position="509"/>
    </location>
</feature>
<dbReference type="Proteomes" id="UP001431209">
    <property type="component" value="Unassembled WGS sequence"/>
</dbReference>
<feature type="domain" description="EGF-like" evidence="5 6">
    <location>
        <begin position="460"/>
        <end position="471"/>
    </location>
</feature>
<evidence type="ECO:0000256" key="1">
    <source>
        <dbReference type="ARBA" id="ARBA00022658"/>
    </source>
</evidence>
<dbReference type="Gene3D" id="2.130.10.30">
    <property type="entry name" value="Regulator of chromosome condensation 1/beta-lactamase-inhibitor protein II"/>
    <property type="match status" value="2"/>
</dbReference>
<proteinExistence type="predicted"/>
<dbReference type="PANTHER" id="PTHR45982:SF4">
    <property type="entry name" value="PHR DOMAIN-CONTAINING PROTEIN"/>
    <property type="match status" value="1"/>
</dbReference>
<dbReference type="PROSITE" id="PS01186">
    <property type="entry name" value="EGF_2"/>
    <property type="match status" value="2"/>
</dbReference>
<feature type="non-terminal residue" evidence="7">
    <location>
        <position position="523"/>
    </location>
</feature>
<feature type="chain" id="PRO_5043822833" evidence="4">
    <location>
        <begin position="18"/>
        <end position="523"/>
    </location>
</feature>
<feature type="signal peptide" evidence="4">
    <location>
        <begin position="1"/>
        <end position="17"/>
    </location>
</feature>
<dbReference type="GO" id="GO:0005085">
    <property type="term" value="F:guanyl-nucleotide exchange factor activity"/>
    <property type="evidence" value="ECO:0007669"/>
    <property type="project" value="TreeGrafter"/>
</dbReference>
<dbReference type="InterPro" id="IPR051553">
    <property type="entry name" value="Ran_GTPase-activating"/>
</dbReference>
<evidence type="ECO:0000256" key="2">
    <source>
        <dbReference type="ARBA" id="ARBA00022737"/>
    </source>
</evidence>
<dbReference type="PROSITE" id="PS50012">
    <property type="entry name" value="RCC1_3"/>
    <property type="match status" value="7"/>
</dbReference>
<dbReference type="InterPro" id="IPR009091">
    <property type="entry name" value="RCC1/BLIP-II"/>
</dbReference>
<evidence type="ECO:0000256" key="4">
    <source>
        <dbReference type="SAM" id="SignalP"/>
    </source>
</evidence>
<dbReference type="EMBL" id="JAOPGA020000137">
    <property type="protein sequence ID" value="KAL0477074.1"/>
    <property type="molecule type" value="Genomic_DNA"/>
</dbReference>
<keyword evidence="4" id="KW-0732">Signal</keyword>
<gene>
    <name evidence="7" type="ORF">AKO1_006136</name>
</gene>
<feature type="repeat" description="RCC1" evidence="3">
    <location>
        <begin position="86"/>
        <end position="140"/>
    </location>
</feature>
<feature type="repeat" description="RCC1" evidence="3">
    <location>
        <begin position="310"/>
        <end position="369"/>
    </location>
</feature>
<reference evidence="7 8" key="1">
    <citation type="submission" date="2024-03" db="EMBL/GenBank/DDBJ databases">
        <title>The Acrasis kona genome and developmental transcriptomes reveal deep origins of eukaryotic multicellular pathways.</title>
        <authorList>
            <person name="Sheikh S."/>
            <person name="Fu C.-J."/>
            <person name="Brown M.W."/>
            <person name="Baldauf S.L."/>
        </authorList>
    </citation>
    <scope>NUCLEOTIDE SEQUENCE [LARGE SCALE GENOMIC DNA]</scope>
    <source>
        <strain evidence="7 8">ATCC MYA-3509</strain>
    </source>
</reference>
<organism evidence="7 8">
    <name type="scientific">Acrasis kona</name>
    <dbReference type="NCBI Taxonomy" id="1008807"/>
    <lineage>
        <taxon>Eukaryota</taxon>
        <taxon>Discoba</taxon>
        <taxon>Heterolobosea</taxon>
        <taxon>Tetramitia</taxon>
        <taxon>Eutetramitia</taxon>
        <taxon>Acrasidae</taxon>
        <taxon>Acrasis</taxon>
    </lineage>
</organism>
<feature type="repeat" description="RCC1" evidence="3">
    <location>
        <begin position="141"/>
        <end position="190"/>
    </location>
</feature>
<dbReference type="PANTHER" id="PTHR45982">
    <property type="entry name" value="REGULATOR OF CHROMOSOME CONDENSATION"/>
    <property type="match status" value="1"/>
</dbReference>